<dbReference type="AlphaFoldDB" id="X7YIU4"/>
<accession>X7YIU4</accession>
<evidence type="ECO:0000313" key="1">
    <source>
        <dbReference type="EMBL" id="EUA07039.1"/>
    </source>
</evidence>
<name>X7YIU4_MYCXE</name>
<reference evidence="1" key="1">
    <citation type="submission" date="2014-01" db="EMBL/GenBank/DDBJ databases">
        <authorList>
            <person name="Brown-Elliot B."/>
            <person name="Wallace R."/>
            <person name="Lenaerts A."/>
            <person name="Ordway D."/>
            <person name="DeGroote M.A."/>
            <person name="Parker T."/>
            <person name="Sizemore C."/>
            <person name="Tallon L.J."/>
            <person name="Sadzewicz L.K."/>
            <person name="Sengamalay N."/>
            <person name="Fraser C.M."/>
            <person name="Hine E."/>
            <person name="Shefchek K.A."/>
            <person name="Das S.P."/>
            <person name="Tettelin H."/>
        </authorList>
    </citation>
    <scope>NUCLEOTIDE SEQUENCE [LARGE SCALE GENOMIC DNA]</scope>
    <source>
        <strain evidence="1">4042</strain>
    </source>
</reference>
<dbReference type="EMBL" id="JAOB01000093">
    <property type="protein sequence ID" value="EUA07039.1"/>
    <property type="molecule type" value="Genomic_DNA"/>
</dbReference>
<sequence>MPAAPIDLGRSSVAPDACAAVYLSWSTGPAIGCVADTQPRRADFTFEIRRAPRMGPDAPVWAPVGCPARREPGARQPEQYAQIMVAAKSGDRPETTRAGRCGSPCASTTDRRRRFSAFLSSSTRTGIGGIRQSWSSPCCPRAAGTSGAVDRIATQRGQAGWPAAFGAPVVTNRLQ</sequence>
<proteinExistence type="predicted"/>
<protein>
    <submittedName>
        <fullName evidence="1">Uncharacterized protein</fullName>
    </submittedName>
</protein>
<comment type="caution">
    <text evidence="1">The sequence shown here is derived from an EMBL/GenBank/DDBJ whole genome shotgun (WGS) entry which is preliminary data.</text>
</comment>
<gene>
    <name evidence="1" type="ORF">I553_0757</name>
</gene>
<organism evidence="1">
    <name type="scientific">Mycobacterium xenopi 4042</name>
    <dbReference type="NCBI Taxonomy" id="1299334"/>
    <lineage>
        <taxon>Bacteria</taxon>
        <taxon>Bacillati</taxon>
        <taxon>Actinomycetota</taxon>
        <taxon>Actinomycetes</taxon>
        <taxon>Mycobacteriales</taxon>
        <taxon>Mycobacteriaceae</taxon>
        <taxon>Mycobacterium</taxon>
    </lineage>
</organism>